<gene>
    <name evidence="1" type="ORF">H8R27_09100</name>
</gene>
<accession>A0ABR7IZ20</accession>
<sequence length="104" mass="13015">MNKIILLFMFTLSFFTMQEKFTEWTCENKDRKYFVRIYDKKISVKINESEYNYNLINKRKFKMENEYFYYEIKNNKLHINYFVKKTRIAVDEIVTLVFLKKETE</sequence>
<reference evidence="1 2" key="1">
    <citation type="submission" date="2020-08" db="EMBL/GenBank/DDBJ databases">
        <title>Description of novel Flavobacterium F-408 isolate.</title>
        <authorList>
            <person name="Saticioglu I.B."/>
            <person name="Duman M."/>
            <person name="Altun S."/>
        </authorList>
    </citation>
    <scope>NUCLEOTIDE SEQUENCE [LARGE SCALE GENOMIC DNA]</scope>
    <source>
        <strain evidence="1 2">F-408</strain>
    </source>
</reference>
<dbReference type="Proteomes" id="UP000605990">
    <property type="component" value="Unassembled WGS sequence"/>
</dbReference>
<comment type="caution">
    <text evidence="1">The sequence shown here is derived from an EMBL/GenBank/DDBJ whole genome shotgun (WGS) entry which is preliminary data.</text>
</comment>
<name>A0ABR7IZ20_9FLAO</name>
<dbReference type="EMBL" id="JACRUN010000005">
    <property type="protein sequence ID" value="MBC5835044.1"/>
    <property type="molecule type" value="Genomic_DNA"/>
</dbReference>
<dbReference type="RefSeq" id="WP_166129567.1">
    <property type="nucleotide sequence ID" value="NZ_JAANOQ010000006.1"/>
</dbReference>
<proteinExistence type="predicted"/>
<evidence type="ECO:0000313" key="1">
    <source>
        <dbReference type="EMBL" id="MBC5835044.1"/>
    </source>
</evidence>
<evidence type="ECO:0000313" key="2">
    <source>
        <dbReference type="Proteomes" id="UP000605990"/>
    </source>
</evidence>
<protein>
    <submittedName>
        <fullName evidence="1">Uncharacterized protein</fullName>
    </submittedName>
</protein>
<keyword evidence="2" id="KW-1185">Reference proteome</keyword>
<organism evidence="1 2">
    <name type="scientific">Flavobacterium bernardetii</name>
    <dbReference type="NCBI Taxonomy" id="2813823"/>
    <lineage>
        <taxon>Bacteria</taxon>
        <taxon>Pseudomonadati</taxon>
        <taxon>Bacteroidota</taxon>
        <taxon>Flavobacteriia</taxon>
        <taxon>Flavobacteriales</taxon>
        <taxon>Flavobacteriaceae</taxon>
        <taxon>Flavobacterium</taxon>
    </lineage>
</organism>